<keyword evidence="4 5" id="KW-0472">Membrane</keyword>
<keyword evidence="5" id="KW-0406">Ion transport</keyword>
<feature type="chain" id="PRO_5022273059" description="Neurotransmitter-gated ion-channel ligand-binding domain-containing protein" evidence="5">
    <location>
        <begin position="20"/>
        <end position="452"/>
    </location>
</feature>
<evidence type="ECO:0008006" key="10">
    <source>
        <dbReference type="Google" id="ProtNLM"/>
    </source>
</evidence>
<dbReference type="InterPro" id="IPR006201">
    <property type="entry name" value="Neur_channel"/>
</dbReference>
<dbReference type="Proteomes" id="UP000030746">
    <property type="component" value="Unassembled WGS sequence"/>
</dbReference>
<dbReference type="KEGG" id="lgi:LOTGIDRAFT_168269"/>
<dbReference type="AlphaFoldDB" id="V3ZL48"/>
<evidence type="ECO:0000259" key="7">
    <source>
        <dbReference type="Pfam" id="PF02932"/>
    </source>
</evidence>
<evidence type="ECO:0000313" key="8">
    <source>
        <dbReference type="EMBL" id="ESO85007.1"/>
    </source>
</evidence>
<feature type="transmembrane region" description="Helical" evidence="5">
    <location>
        <begin position="234"/>
        <end position="256"/>
    </location>
</feature>
<dbReference type="PRINTS" id="PR00252">
    <property type="entry name" value="NRIONCHANNEL"/>
</dbReference>
<gene>
    <name evidence="8" type="ORF">LOTGIDRAFT_168269</name>
</gene>
<keyword evidence="2 5" id="KW-0812">Transmembrane</keyword>
<dbReference type="PROSITE" id="PS00236">
    <property type="entry name" value="NEUROTR_ION_CHANNEL"/>
    <property type="match status" value="1"/>
</dbReference>
<dbReference type="FunFam" id="2.70.170.10:FF:000028">
    <property type="entry name" value="AcetylCholine Receptor"/>
    <property type="match status" value="1"/>
</dbReference>
<protein>
    <recommendedName>
        <fullName evidence="10">Neurotransmitter-gated ion-channel ligand-binding domain-containing protein</fullName>
    </recommendedName>
</protein>
<accession>V3ZL48</accession>
<dbReference type="STRING" id="225164.V3ZL48"/>
<dbReference type="InterPro" id="IPR018000">
    <property type="entry name" value="Neurotransmitter_ion_chnl_CS"/>
</dbReference>
<dbReference type="SUPFAM" id="SSF90112">
    <property type="entry name" value="Neurotransmitter-gated ion-channel transmembrane pore"/>
    <property type="match status" value="1"/>
</dbReference>
<evidence type="ECO:0000313" key="9">
    <source>
        <dbReference type="Proteomes" id="UP000030746"/>
    </source>
</evidence>
<proteinExistence type="inferred from homology"/>
<comment type="subcellular location">
    <subcellularLocation>
        <location evidence="1">Membrane</location>
        <topology evidence="1">Multi-pass membrane protein</topology>
    </subcellularLocation>
</comment>
<feature type="domain" description="Neurotransmitter-gated ion-channel ligand-binding" evidence="6">
    <location>
        <begin position="30"/>
        <end position="232"/>
    </location>
</feature>
<keyword evidence="9" id="KW-1185">Reference proteome</keyword>
<keyword evidence="3 5" id="KW-1133">Transmembrane helix</keyword>
<feature type="signal peptide" evidence="5">
    <location>
        <begin position="1"/>
        <end position="19"/>
    </location>
</feature>
<dbReference type="InterPro" id="IPR038050">
    <property type="entry name" value="Neuro_actylchol_rec"/>
</dbReference>
<dbReference type="InterPro" id="IPR006029">
    <property type="entry name" value="Neurotrans-gated_channel_TM"/>
</dbReference>
<dbReference type="CDD" id="cd18997">
    <property type="entry name" value="LGIC_ECD_nAChR"/>
    <property type="match status" value="1"/>
</dbReference>
<organism evidence="8 9">
    <name type="scientific">Lottia gigantea</name>
    <name type="common">Giant owl limpet</name>
    <dbReference type="NCBI Taxonomy" id="225164"/>
    <lineage>
        <taxon>Eukaryota</taxon>
        <taxon>Metazoa</taxon>
        <taxon>Spiralia</taxon>
        <taxon>Lophotrochozoa</taxon>
        <taxon>Mollusca</taxon>
        <taxon>Gastropoda</taxon>
        <taxon>Patellogastropoda</taxon>
        <taxon>Lottioidea</taxon>
        <taxon>Lottiidae</taxon>
        <taxon>Lottia</taxon>
    </lineage>
</organism>
<dbReference type="HOGENOM" id="CLU_018074_0_4_1"/>
<dbReference type="InterPro" id="IPR036734">
    <property type="entry name" value="Neur_chan_lig-bd_sf"/>
</dbReference>
<name>V3ZL48_LOTGI</name>
<dbReference type="OMA" id="NEWHQVA"/>
<sequence>MDLKQVTIFLLDLMAIASAINSDIQASRLRLFRDLFLSYEASLIPAEQINVTLGLELINIVELNEVKEYLDIHCFLYTQWTDKRLQWNSTEYGVPDLRVLIGTVWQPDISLYDGVEEPQMFNDGRGFVLSNGLVMWIPAVRIKAKCNVDVKNFPFDTQTCTMKFGSWIHSGNSLDVQTRESESQSAFQSNLPESRKGWQLVNSSVRRDVTYYKCCPEPYPSITFTLTLKRSPVYYVHVYILPAVLLSLLVPIQLFLPPKSKERITIGTGLIIANILMVLRLQDVLPDQHLEIPRLGMFYSLNLTWSVLSVLTTILVLNIHNRGSRQGRVPESLRSVFLRSLKSIVCLGDDSYYPFTSSESVSMKGLENPCVPDSPGGNNPSFKGSGAKTESSMVKEVEYIGKQVNLLTCRSNLQEGRDDIQNEWMQLALVLDRVFFFFFFLSYLIYTVVIMA</sequence>
<keyword evidence="5" id="KW-0407">Ion channel</keyword>
<feature type="transmembrane region" description="Helical" evidence="5">
    <location>
        <begin position="301"/>
        <end position="319"/>
    </location>
</feature>
<dbReference type="InterPro" id="IPR006202">
    <property type="entry name" value="Neur_chan_lig-bd"/>
</dbReference>
<dbReference type="PANTHER" id="PTHR18945">
    <property type="entry name" value="NEUROTRANSMITTER GATED ION CHANNEL"/>
    <property type="match status" value="1"/>
</dbReference>
<feature type="transmembrane region" description="Helical" evidence="5">
    <location>
        <begin position="263"/>
        <end position="281"/>
    </location>
</feature>
<evidence type="ECO:0000259" key="6">
    <source>
        <dbReference type="Pfam" id="PF02931"/>
    </source>
</evidence>
<feature type="transmembrane region" description="Helical" evidence="5">
    <location>
        <begin position="434"/>
        <end position="451"/>
    </location>
</feature>
<evidence type="ECO:0000256" key="5">
    <source>
        <dbReference type="RuleBase" id="RU000687"/>
    </source>
</evidence>
<dbReference type="GO" id="GO:0005230">
    <property type="term" value="F:extracellular ligand-gated monoatomic ion channel activity"/>
    <property type="evidence" value="ECO:0007669"/>
    <property type="project" value="InterPro"/>
</dbReference>
<keyword evidence="5" id="KW-0732">Signal</keyword>
<keyword evidence="5" id="KW-0813">Transport</keyword>
<dbReference type="CDD" id="cd19051">
    <property type="entry name" value="LGIC_TM_cation"/>
    <property type="match status" value="1"/>
</dbReference>
<evidence type="ECO:0000256" key="1">
    <source>
        <dbReference type="ARBA" id="ARBA00004141"/>
    </source>
</evidence>
<dbReference type="Pfam" id="PF02931">
    <property type="entry name" value="Neur_chan_LBD"/>
    <property type="match status" value="1"/>
</dbReference>
<dbReference type="Pfam" id="PF02932">
    <property type="entry name" value="Neur_chan_memb"/>
    <property type="match status" value="1"/>
</dbReference>
<dbReference type="GO" id="GO:0004888">
    <property type="term" value="F:transmembrane signaling receptor activity"/>
    <property type="evidence" value="ECO:0007669"/>
    <property type="project" value="InterPro"/>
</dbReference>
<dbReference type="RefSeq" id="XP_009064389.1">
    <property type="nucleotide sequence ID" value="XM_009066141.1"/>
</dbReference>
<dbReference type="Gene3D" id="1.20.58.390">
    <property type="entry name" value="Neurotransmitter-gated ion-channel transmembrane domain"/>
    <property type="match status" value="1"/>
</dbReference>
<dbReference type="GeneID" id="20240820"/>
<evidence type="ECO:0000256" key="2">
    <source>
        <dbReference type="ARBA" id="ARBA00022692"/>
    </source>
</evidence>
<dbReference type="GO" id="GO:0016020">
    <property type="term" value="C:membrane"/>
    <property type="evidence" value="ECO:0007669"/>
    <property type="project" value="UniProtKB-SubCell"/>
</dbReference>
<feature type="domain" description="Neurotransmitter-gated ion-channel transmembrane" evidence="7">
    <location>
        <begin position="240"/>
        <end position="450"/>
    </location>
</feature>
<dbReference type="Gene3D" id="2.70.170.10">
    <property type="entry name" value="Neurotransmitter-gated ion-channel ligand-binding domain"/>
    <property type="match status" value="1"/>
</dbReference>
<dbReference type="CTD" id="20240820"/>
<evidence type="ECO:0000256" key="4">
    <source>
        <dbReference type="ARBA" id="ARBA00023136"/>
    </source>
</evidence>
<dbReference type="EMBL" id="KB203357">
    <property type="protein sequence ID" value="ESO85007.1"/>
    <property type="molecule type" value="Genomic_DNA"/>
</dbReference>
<dbReference type="SUPFAM" id="SSF63712">
    <property type="entry name" value="Nicotinic receptor ligand binding domain-like"/>
    <property type="match status" value="1"/>
</dbReference>
<comment type="similarity">
    <text evidence="5">Belongs to the ligand-gated ion channel (TC 1.A.9) family.</text>
</comment>
<dbReference type="InterPro" id="IPR036719">
    <property type="entry name" value="Neuro-gated_channel_TM_sf"/>
</dbReference>
<evidence type="ECO:0000256" key="3">
    <source>
        <dbReference type="ARBA" id="ARBA00022989"/>
    </source>
</evidence>
<reference evidence="8 9" key="1">
    <citation type="journal article" date="2013" name="Nature">
        <title>Insights into bilaterian evolution from three spiralian genomes.</title>
        <authorList>
            <person name="Simakov O."/>
            <person name="Marletaz F."/>
            <person name="Cho S.J."/>
            <person name="Edsinger-Gonzales E."/>
            <person name="Havlak P."/>
            <person name="Hellsten U."/>
            <person name="Kuo D.H."/>
            <person name="Larsson T."/>
            <person name="Lv J."/>
            <person name="Arendt D."/>
            <person name="Savage R."/>
            <person name="Osoegawa K."/>
            <person name="de Jong P."/>
            <person name="Grimwood J."/>
            <person name="Chapman J.A."/>
            <person name="Shapiro H."/>
            <person name="Aerts A."/>
            <person name="Otillar R.P."/>
            <person name="Terry A.Y."/>
            <person name="Boore J.L."/>
            <person name="Grigoriev I.V."/>
            <person name="Lindberg D.R."/>
            <person name="Seaver E.C."/>
            <person name="Weisblat D.A."/>
            <person name="Putnam N.H."/>
            <person name="Rokhsar D.S."/>
        </authorList>
    </citation>
    <scope>NUCLEOTIDE SEQUENCE [LARGE SCALE GENOMIC DNA]</scope>
</reference>
<dbReference type="OrthoDB" id="410315at2759"/>